<dbReference type="InterPro" id="IPR038633">
    <property type="entry name" value="Rpn13/ADRM1_Pru_sf"/>
</dbReference>
<feature type="compositionally biased region" description="Low complexity" evidence="7">
    <location>
        <begin position="208"/>
        <end position="252"/>
    </location>
</feature>
<reference evidence="11" key="1">
    <citation type="submission" date="2015-02" db="EMBL/GenBank/DDBJ databases">
        <title>Genome sequencing for Strongylocentrotus purpuratus.</title>
        <authorList>
            <person name="Murali S."/>
            <person name="Liu Y."/>
            <person name="Vee V."/>
            <person name="English A."/>
            <person name="Wang M."/>
            <person name="Skinner E."/>
            <person name="Han Y."/>
            <person name="Muzny D.M."/>
            <person name="Worley K.C."/>
            <person name="Gibbs R.A."/>
        </authorList>
    </citation>
    <scope>NUCLEOTIDE SEQUENCE</scope>
</reference>
<feature type="compositionally biased region" description="Basic and acidic residues" evidence="7">
    <location>
        <begin position="403"/>
        <end position="414"/>
    </location>
</feature>
<comment type="similarity">
    <text evidence="3">Belongs to the ADRM1 family.</text>
</comment>
<feature type="domain" description="Pru" evidence="9">
    <location>
        <begin position="15"/>
        <end position="128"/>
    </location>
</feature>
<dbReference type="GO" id="GO:0008541">
    <property type="term" value="C:proteasome regulatory particle, lid subcomplex"/>
    <property type="evidence" value="ECO:0000318"/>
    <property type="project" value="GO_Central"/>
</dbReference>
<dbReference type="Gene3D" id="2.30.29.70">
    <property type="entry name" value="Proteasomal ubiquitin receptor Rpn13/ADRM1"/>
    <property type="match status" value="1"/>
</dbReference>
<dbReference type="GO" id="GO:0061133">
    <property type="term" value="F:endopeptidase activator activity"/>
    <property type="evidence" value="ECO:0000318"/>
    <property type="project" value="GO_Central"/>
</dbReference>
<dbReference type="PROSITE" id="PS51916">
    <property type="entry name" value="DEUBAD"/>
    <property type="match status" value="1"/>
</dbReference>
<dbReference type="InParanoid" id="A0A7M7N3S6"/>
<dbReference type="PANTHER" id="PTHR12225">
    <property type="entry name" value="ADHESION REGULATING MOLECULE 1 110 KDA CELL MEMBRANE GLYCOPROTEIN"/>
    <property type="match status" value="1"/>
</dbReference>
<evidence type="ECO:0000256" key="1">
    <source>
        <dbReference type="ARBA" id="ARBA00004123"/>
    </source>
</evidence>
<evidence type="ECO:0000256" key="5">
    <source>
        <dbReference type="ARBA" id="ARBA00022942"/>
    </source>
</evidence>
<reference evidence="10" key="2">
    <citation type="submission" date="2021-01" db="UniProtKB">
        <authorList>
            <consortium name="EnsemblMetazoa"/>
        </authorList>
    </citation>
    <scope>IDENTIFICATION</scope>
</reference>
<dbReference type="PANTHER" id="PTHR12225:SF0">
    <property type="entry name" value="PROTEASOMAL UBIQUITIN RECEPTOR ADRM1"/>
    <property type="match status" value="1"/>
</dbReference>
<dbReference type="InterPro" id="IPR038108">
    <property type="entry name" value="RPN13_DEUBAD_sf"/>
</dbReference>
<name>A0A7M7N3S6_STRPU</name>
<dbReference type="Proteomes" id="UP000007110">
    <property type="component" value="Unassembled WGS sequence"/>
</dbReference>
<dbReference type="InterPro" id="IPR044867">
    <property type="entry name" value="DEUBAD_dom"/>
</dbReference>
<evidence type="ECO:0000256" key="3">
    <source>
        <dbReference type="ARBA" id="ARBA00009216"/>
    </source>
</evidence>
<dbReference type="FunFam" id="2.30.29.70:FF:000001">
    <property type="entry name" value="Proteasomal ubiquitin receptor ADRM1"/>
    <property type="match status" value="1"/>
</dbReference>
<dbReference type="CDD" id="cd13314">
    <property type="entry name" value="PH_Rpn13"/>
    <property type="match status" value="1"/>
</dbReference>
<feature type="domain" description="DEUBAD" evidence="8">
    <location>
        <begin position="295"/>
        <end position="407"/>
    </location>
</feature>
<accession>A0A7M7N3S6</accession>
<feature type="compositionally biased region" description="Gly residues" evidence="7">
    <location>
        <begin position="134"/>
        <end position="151"/>
    </location>
</feature>
<evidence type="ECO:0000259" key="9">
    <source>
        <dbReference type="PROSITE" id="PS51917"/>
    </source>
</evidence>
<proteinExistence type="inferred from homology"/>
<organism evidence="10 11">
    <name type="scientific">Strongylocentrotus purpuratus</name>
    <name type="common">Purple sea urchin</name>
    <dbReference type="NCBI Taxonomy" id="7668"/>
    <lineage>
        <taxon>Eukaryota</taxon>
        <taxon>Metazoa</taxon>
        <taxon>Echinodermata</taxon>
        <taxon>Eleutherozoa</taxon>
        <taxon>Echinozoa</taxon>
        <taxon>Echinoidea</taxon>
        <taxon>Euechinoidea</taxon>
        <taxon>Echinacea</taxon>
        <taxon>Camarodonta</taxon>
        <taxon>Echinidea</taxon>
        <taxon>Strongylocentrotidae</taxon>
        <taxon>Strongylocentrotus</taxon>
    </lineage>
</organism>
<comment type="subcellular location">
    <subcellularLocation>
        <location evidence="2">Cytoplasm</location>
    </subcellularLocation>
    <subcellularLocation>
        <location evidence="1">Nucleus</location>
    </subcellularLocation>
</comment>
<dbReference type="EnsemblMetazoa" id="XM_030974270">
    <property type="protein sequence ID" value="XP_030830130"/>
    <property type="gene ID" value="LOC753175"/>
</dbReference>
<dbReference type="OMA" id="SNQRHFF"/>
<evidence type="ECO:0008006" key="12">
    <source>
        <dbReference type="Google" id="ProtNLM"/>
    </source>
</evidence>
<dbReference type="GeneID" id="753175"/>
<keyword evidence="5" id="KW-0647">Proteasome</keyword>
<dbReference type="AlphaFoldDB" id="A0A7M7N3S6"/>
<dbReference type="InterPro" id="IPR032368">
    <property type="entry name" value="RPN13_DEUBAD"/>
</dbReference>
<dbReference type="CTD" id="11047"/>
<feature type="region of interest" description="Disordered" evidence="7">
    <location>
        <begin position="191"/>
        <end position="252"/>
    </location>
</feature>
<evidence type="ECO:0000313" key="11">
    <source>
        <dbReference type="Proteomes" id="UP000007110"/>
    </source>
</evidence>
<dbReference type="GO" id="GO:0005737">
    <property type="term" value="C:cytoplasm"/>
    <property type="evidence" value="ECO:0007669"/>
    <property type="project" value="UniProtKB-SubCell"/>
</dbReference>
<dbReference type="InterPro" id="IPR044868">
    <property type="entry name" value="Rpn13/ADRM1_Pru"/>
</dbReference>
<dbReference type="Pfam" id="PF16550">
    <property type="entry name" value="RPN13_C"/>
    <property type="match status" value="1"/>
</dbReference>
<dbReference type="FunCoup" id="A0A7M7N3S6">
    <property type="interactions" value="1354"/>
</dbReference>
<dbReference type="OrthoDB" id="340431at2759"/>
<dbReference type="Pfam" id="PF04683">
    <property type="entry name" value="Rpn13_ADRM1_Pru"/>
    <property type="match status" value="1"/>
</dbReference>
<dbReference type="GO" id="GO:0070628">
    <property type="term" value="F:proteasome binding"/>
    <property type="evidence" value="ECO:0000318"/>
    <property type="project" value="GO_Central"/>
</dbReference>
<keyword evidence="6" id="KW-0539">Nucleus</keyword>
<evidence type="ECO:0000256" key="2">
    <source>
        <dbReference type="ARBA" id="ARBA00004496"/>
    </source>
</evidence>
<evidence type="ECO:0000256" key="7">
    <source>
        <dbReference type="SAM" id="MobiDB-lite"/>
    </source>
</evidence>
<dbReference type="InterPro" id="IPR006773">
    <property type="entry name" value="Rpn13/ADRM1"/>
</dbReference>
<dbReference type="KEGG" id="spu:753175"/>
<dbReference type="FunFam" id="1.10.2020.20:FF:000001">
    <property type="entry name" value="Proteasomal ubiquitin receptor ADRM1"/>
    <property type="match status" value="1"/>
</dbReference>
<keyword evidence="11" id="KW-1185">Reference proteome</keyword>
<dbReference type="PROSITE" id="PS51917">
    <property type="entry name" value="PRU"/>
    <property type="match status" value="1"/>
</dbReference>
<feature type="region of interest" description="Disordered" evidence="7">
    <location>
        <begin position="124"/>
        <end position="151"/>
    </location>
</feature>
<evidence type="ECO:0000259" key="8">
    <source>
        <dbReference type="PROSITE" id="PS51916"/>
    </source>
</evidence>
<sequence length="422" mass="43556">MSGALFGSSATGGRPSSKNLVEFRAGKMELKGTTVTSDKRKGLVYLHQPDDTLMHFCWKDRTSGTVVDDLIIFPDDCEFKRVPQCTTGRVYILKFKSSARKFFFWMQEPKTDKDDELCKKVNDVLNNPPAPGSSGLGGGRGTGGLPADLGGLGSALGEGGLQSMLGNMDQQQMMQLLSGGGLGGLSPLGLQSMLGGARTGGASESTPSRTQSSARPATSSSSSVTPATTQSSTPAARPSTTPAAVTPAAAAATPTSTASSAAAAAPGASPAAGQPAIQLRDLQSILSSMNLPGEAGAGQPAVDLSQLMTSDAMTPILANQEIQKKLIPFLPEGESLPKDPEQLRATLQSPQFQQALGMFTAAFQSGQLGPLMAQFGLSSEATDAANSGDIESFSRALQGGSSSKDDKKDDKKDGDDEAMNVD</sequence>
<dbReference type="GO" id="GO:0005634">
    <property type="term" value="C:nucleus"/>
    <property type="evidence" value="ECO:0007669"/>
    <property type="project" value="UniProtKB-SubCell"/>
</dbReference>
<evidence type="ECO:0000256" key="4">
    <source>
        <dbReference type="ARBA" id="ARBA00022490"/>
    </source>
</evidence>
<keyword evidence="4" id="KW-0963">Cytoplasm</keyword>
<protein>
    <recommendedName>
        <fullName evidence="12">Proteasomal ubiquitin receptor ADRM1</fullName>
    </recommendedName>
</protein>
<evidence type="ECO:0000313" key="10">
    <source>
        <dbReference type="EnsemblMetazoa" id="XP_030830130"/>
    </source>
</evidence>
<feature type="region of interest" description="Disordered" evidence="7">
    <location>
        <begin position="380"/>
        <end position="422"/>
    </location>
</feature>
<dbReference type="RefSeq" id="XP_030830130.1">
    <property type="nucleotide sequence ID" value="XM_030974270.1"/>
</dbReference>
<dbReference type="Gene3D" id="1.10.2020.20">
    <property type="match status" value="1"/>
</dbReference>
<evidence type="ECO:0000256" key="6">
    <source>
        <dbReference type="ARBA" id="ARBA00023242"/>
    </source>
</evidence>